<protein>
    <recommendedName>
        <fullName evidence="4">Secreted protein</fullName>
    </recommendedName>
</protein>
<proteinExistence type="predicted"/>
<dbReference type="EMBL" id="JBHMAR010000007">
    <property type="protein sequence ID" value="MFB9735376.1"/>
    <property type="molecule type" value="Genomic_DNA"/>
</dbReference>
<evidence type="ECO:0000313" key="3">
    <source>
        <dbReference type="Proteomes" id="UP001589703"/>
    </source>
</evidence>
<evidence type="ECO:0000313" key="2">
    <source>
        <dbReference type="EMBL" id="MFB9735376.1"/>
    </source>
</evidence>
<organism evidence="2 3">
    <name type="scientific">Streptomyces thermocoprophilus</name>
    <dbReference type="NCBI Taxonomy" id="78356"/>
    <lineage>
        <taxon>Bacteria</taxon>
        <taxon>Bacillati</taxon>
        <taxon>Actinomycetota</taxon>
        <taxon>Actinomycetes</taxon>
        <taxon>Kitasatosporales</taxon>
        <taxon>Streptomycetaceae</taxon>
        <taxon>Streptomyces</taxon>
    </lineage>
</organism>
<accession>A0ABV5VC46</accession>
<reference evidence="2 3" key="1">
    <citation type="submission" date="2024-09" db="EMBL/GenBank/DDBJ databases">
        <authorList>
            <person name="Sun Q."/>
            <person name="Mori K."/>
        </authorList>
    </citation>
    <scope>NUCLEOTIDE SEQUENCE [LARGE SCALE GENOMIC DNA]</scope>
    <source>
        <strain evidence="2 3">JCM 10918</strain>
    </source>
</reference>
<keyword evidence="3" id="KW-1185">Reference proteome</keyword>
<dbReference type="Proteomes" id="UP001589703">
    <property type="component" value="Unassembled WGS sequence"/>
</dbReference>
<sequence>MKHRGRHRRRRRGRALRAVLAGTAFALTAAATMISASQATETDDPGRPVALTSAEELRELTLEREPVFAADADRLTAAMGRPVGVGEVLAGADHTLRGAQECTSDEKRALPAAPAATRAYCFDAADTASLRPGAVTAPGDSADGRWDGERVLLSAWSGPERDGEAGAARLAVVDADDPDHLAYTWALLTVPVDGGRDYRALSSEVTGMVWYGRTLLVTADGTDGRALYVYDVGRVQRADVDGAAVGRVPGGWSAAGARFVLPAVGAYRMPGDVRLGSISLDRSTAPDALVASESVPVGSDRPTRLWRWPVALDAAGRGLPVLDAHGRALPEAAYETKVTGVRGVLANGPDWYVARATGEADGRGMLGRLGTEGAAAAQCGPDGTHQCWSAPAGPLSVADGTGAVWSQAGRMLFSLGLGTIDRSLA</sequence>
<comment type="caution">
    <text evidence="2">The sequence shown here is derived from an EMBL/GenBank/DDBJ whole genome shotgun (WGS) entry which is preliminary data.</text>
</comment>
<evidence type="ECO:0000256" key="1">
    <source>
        <dbReference type="SAM" id="SignalP"/>
    </source>
</evidence>
<feature type="signal peptide" evidence="1">
    <location>
        <begin position="1"/>
        <end position="26"/>
    </location>
</feature>
<name>A0ABV5VC46_9ACTN</name>
<keyword evidence="1" id="KW-0732">Signal</keyword>
<evidence type="ECO:0008006" key="4">
    <source>
        <dbReference type="Google" id="ProtNLM"/>
    </source>
</evidence>
<dbReference type="RefSeq" id="WP_247470515.1">
    <property type="nucleotide sequence ID" value="NZ_JBHMAR010000007.1"/>
</dbReference>
<gene>
    <name evidence="2" type="ORF">ACFFRO_09560</name>
</gene>
<feature type="chain" id="PRO_5047538120" description="Secreted protein" evidence="1">
    <location>
        <begin position="27"/>
        <end position="425"/>
    </location>
</feature>